<feature type="binding site" evidence="9">
    <location>
        <position position="179"/>
    </location>
    <ligand>
        <name>Fe cation</name>
        <dbReference type="ChEBI" id="CHEBI:24875"/>
        <label>2</label>
    </ligand>
</feature>
<dbReference type="HAMAP" id="MF_01658">
    <property type="entry name" value="COQ7"/>
    <property type="match status" value="1"/>
</dbReference>
<feature type="binding site" evidence="9">
    <location>
        <position position="62"/>
    </location>
    <ligand>
        <name>Fe cation</name>
        <dbReference type="ChEBI" id="CHEBI:24875"/>
        <label>1</label>
    </ligand>
</feature>
<dbReference type="GO" id="GO:0005886">
    <property type="term" value="C:plasma membrane"/>
    <property type="evidence" value="ECO:0007669"/>
    <property type="project" value="UniProtKB-SubCell"/>
</dbReference>
<dbReference type="SUPFAM" id="SSF47240">
    <property type="entry name" value="Ferritin-like"/>
    <property type="match status" value="1"/>
</dbReference>
<keyword evidence="8 9" id="KW-0472">Membrane</keyword>
<proteinExistence type="inferred from homology"/>
<feature type="binding site" evidence="9">
    <location>
        <position position="95"/>
    </location>
    <ligand>
        <name>Fe cation</name>
        <dbReference type="ChEBI" id="CHEBI:24875"/>
        <label>1</label>
    </ligand>
</feature>
<name>A0A0W1AE93_9GAMM</name>
<keyword evidence="10" id="KW-0830">Ubiquinone</keyword>
<feature type="binding site" evidence="9">
    <location>
        <position position="144"/>
    </location>
    <ligand>
        <name>Fe cation</name>
        <dbReference type="ChEBI" id="CHEBI:24875"/>
        <label>2</label>
    </ligand>
</feature>
<evidence type="ECO:0000313" key="10">
    <source>
        <dbReference type="EMBL" id="KTD79661.1"/>
    </source>
</evidence>
<feature type="binding site" evidence="9">
    <location>
        <position position="92"/>
    </location>
    <ligand>
        <name>Fe cation</name>
        <dbReference type="ChEBI" id="CHEBI:24875"/>
        <label>2</label>
    </ligand>
</feature>
<dbReference type="AlphaFoldDB" id="A0A0W1AE93"/>
<evidence type="ECO:0000256" key="8">
    <source>
        <dbReference type="ARBA" id="ARBA00023136"/>
    </source>
</evidence>
<dbReference type="Pfam" id="PF03232">
    <property type="entry name" value="COQ7"/>
    <property type="match status" value="1"/>
</dbReference>
<evidence type="ECO:0000256" key="9">
    <source>
        <dbReference type="HAMAP-Rule" id="MF_01658"/>
    </source>
</evidence>
<reference evidence="10 11" key="1">
    <citation type="submission" date="2015-11" db="EMBL/GenBank/DDBJ databases">
        <title>Genomic analysis of 38 Legionella species identifies large and diverse effector repertoires.</title>
        <authorList>
            <person name="Burstein D."/>
            <person name="Amaro F."/>
            <person name="Zusman T."/>
            <person name="Lifshitz Z."/>
            <person name="Cohen O."/>
            <person name="Gilbert J.A."/>
            <person name="Pupko T."/>
            <person name="Shuman H.A."/>
            <person name="Segal G."/>
        </authorList>
    </citation>
    <scope>NUCLEOTIDE SEQUENCE [LARGE SCALE GENOMIC DNA]</scope>
    <source>
        <strain evidence="10 11">ATCC 49508</strain>
    </source>
</reference>
<dbReference type="InterPro" id="IPR009078">
    <property type="entry name" value="Ferritin-like_SF"/>
</dbReference>
<comment type="catalytic activity">
    <reaction evidence="9">
        <text>a 5-methoxy-2-methyl-3-(all-trans-polyprenyl)benzene-1,4-diol + AH2 + O2 = a 3-demethylubiquinol + A + H2O</text>
        <dbReference type="Rhea" id="RHEA:50908"/>
        <dbReference type="Rhea" id="RHEA-COMP:10859"/>
        <dbReference type="Rhea" id="RHEA-COMP:10914"/>
        <dbReference type="ChEBI" id="CHEBI:13193"/>
        <dbReference type="ChEBI" id="CHEBI:15377"/>
        <dbReference type="ChEBI" id="CHEBI:15379"/>
        <dbReference type="ChEBI" id="CHEBI:17499"/>
        <dbReference type="ChEBI" id="CHEBI:84167"/>
        <dbReference type="ChEBI" id="CHEBI:84422"/>
        <dbReference type="EC" id="1.14.99.60"/>
    </reaction>
</comment>
<dbReference type="Proteomes" id="UP000054662">
    <property type="component" value="Unassembled WGS sequence"/>
</dbReference>
<comment type="cofactor">
    <cofactor evidence="9">
        <name>Fe cation</name>
        <dbReference type="ChEBI" id="CHEBI:24875"/>
    </cofactor>
    <text evidence="9">Binds 2 iron ions per subunit.</text>
</comment>
<dbReference type="GO" id="GO:0008682">
    <property type="term" value="F:3-demethoxyubiquinol 3-hydroxylase activity"/>
    <property type="evidence" value="ECO:0007669"/>
    <property type="project" value="UniProtKB-EC"/>
</dbReference>
<evidence type="ECO:0000256" key="4">
    <source>
        <dbReference type="ARBA" id="ARBA00022723"/>
    </source>
</evidence>
<dbReference type="GO" id="GO:0046872">
    <property type="term" value="F:metal ion binding"/>
    <property type="evidence" value="ECO:0007669"/>
    <property type="project" value="UniProtKB-KW"/>
</dbReference>
<dbReference type="InterPro" id="IPR047809">
    <property type="entry name" value="COQ7_proteobact"/>
</dbReference>
<dbReference type="PATRIC" id="fig|45076.6.peg.1283"/>
<keyword evidence="5 9" id="KW-0560">Oxidoreductase</keyword>
<dbReference type="RefSeq" id="WP_058492990.1">
    <property type="nucleotide sequence ID" value="NZ_CBCRUR010000001.1"/>
</dbReference>
<keyword evidence="11" id="KW-1185">Reference proteome</keyword>
<keyword evidence="7 9" id="KW-0503">Monooxygenase</keyword>
<dbReference type="NCBIfam" id="NF033656">
    <property type="entry name" value="DMQ_monoox_COQ7"/>
    <property type="match status" value="1"/>
</dbReference>
<dbReference type="GO" id="GO:0006744">
    <property type="term" value="P:ubiquinone biosynthetic process"/>
    <property type="evidence" value="ECO:0007669"/>
    <property type="project" value="UniProtKB-UniRule"/>
</dbReference>
<feature type="binding site" evidence="9">
    <location>
        <position position="92"/>
    </location>
    <ligand>
        <name>Fe cation</name>
        <dbReference type="ChEBI" id="CHEBI:24875"/>
        <label>1</label>
    </ligand>
</feature>
<feature type="binding site" evidence="9">
    <location>
        <position position="176"/>
    </location>
    <ligand>
        <name>Fe cation</name>
        <dbReference type="ChEBI" id="CHEBI:24875"/>
        <label>1</label>
    </ligand>
</feature>
<evidence type="ECO:0000256" key="7">
    <source>
        <dbReference type="ARBA" id="ARBA00023033"/>
    </source>
</evidence>
<comment type="function">
    <text evidence="9">Catalyzes the hydroxylation of 2-nonaprenyl-3-methyl-6-methoxy-1,4-benzoquinol during ubiquinone biosynthesis.</text>
</comment>
<dbReference type="PANTHER" id="PTHR11237:SF4">
    <property type="entry name" value="5-DEMETHOXYUBIQUINONE HYDROXYLASE, MITOCHONDRIAL"/>
    <property type="match status" value="1"/>
</dbReference>
<gene>
    <name evidence="9" type="primary">coq7</name>
    <name evidence="10" type="ORF">Lwor_1175</name>
</gene>
<keyword evidence="4 9" id="KW-0479">Metal-binding</keyword>
<dbReference type="PANTHER" id="PTHR11237">
    <property type="entry name" value="COENZYME Q10 BIOSYNTHESIS PROTEIN 7"/>
    <property type="match status" value="1"/>
</dbReference>
<organism evidence="10 11">
    <name type="scientific">Legionella worsleiensis</name>
    <dbReference type="NCBI Taxonomy" id="45076"/>
    <lineage>
        <taxon>Bacteria</taxon>
        <taxon>Pseudomonadati</taxon>
        <taxon>Pseudomonadota</taxon>
        <taxon>Gammaproteobacteria</taxon>
        <taxon>Legionellales</taxon>
        <taxon>Legionellaceae</taxon>
        <taxon>Legionella</taxon>
    </lineage>
</organism>
<keyword evidence="2 9" id="KW-1003">Cell membrane</keyword>
<dbReference type="InterPro" id="IPR012347">
    <property type="entry name" value="Ferritin-like"/>
</dbReference>
<evidence type="ECO:0000256" key="1">
    <source>
        <dbReference type="ARBA" id="ARBA00004749"/>
    </source>
</evidence>
<evidence type="ECO:0000256" key="3">
    <source>
        <dbReference type="ARBA" id="ARBA00022688"/>
    </source>
</evidence>
<dbReference type="InterPro" id="IPR011566">
    <property type="entry name" value="Ubq_synth_Coq7"/>
</dbReference>
<keyword evidence="3 9" id="KW-0831">Ubiquinone biosynthesis</keyword>
<evidence type="ECO:0000256" key="2">
    <source>
        <dbReference type="ARBA" id="ARBA00022475"/>
    </source>
</evidence>
<keyword evidence="6 9" id="KW-0408">Iron</keyword>
<accession>A0A0W1AE93</accession>
<sequence length="213" mass="23743">MRTSHFLDHFITEVDTALRTLLPPPKRVSSRPSPAAWIKEADISSQDIKHITGLMRVNHSGEVCAQALYQGQALTAQLSHVKEQMAQAAIEETDHLAWCEERLSELGSKPSVLNPLWYCGSMLLGALAGIAGDKISLGFVVETEKQVSAHLQQHIQRLPRQDEKSRLILEQMQHDEEHHAAVAKEAGATELPYPVKQLMSIVSKLMTKSSYYI</sequence>
<dbReference type="EMBL" id="LNZC01000012">
    <property type="protein sequence ID" value="KTD79661.1"/>
    <property type="molecule type" value="Genomic_DNA"/>
</dbReference>
<protein>
    <recommendedName>
        <fullName evidence="9">3-demethoxyubiquinol 3-hydroxylase</fullName>
        <shortName evidence="9">DMQ hydroxylase</shortName>
        <ecNumber evidence="9">1.14.99.60</ecNumber>
    </recommendedName>
    <alternativeName>
        <fullName evidence="9">2-nonaprenyl-3-methyl-6-methoxy-1,4-benzoquinol hydroxylase</fullName>
    </alternativeName>
</protein>
<comment type="similarity">
    <text evidence="9">Belongs to the COQ7 family.</text>
</comment>
<dbReference type="UniPathway" id="UPA00232"/>
<evidence type="ECO:0000256" key="6">
    <source>
        <dbReference type="ARBA" id="ARBA00023004"/>
    </source>
</evidence>
<feature type="binding site" evidence="9">
    <location>
        <position position="176"/>
    </location>
    <ligand>
        <name>Fe cation</name>
        <dbReference type="ChEBI" id="CHEBI:24875"/>
        <label>2</label>
    </ligand>
</feature>
<evidence type="ECO:0000313" key="11">
    <source>
        <dbReference type="Proteomes" id="UP000054662"/>
    </source>
</evidence>
<dbReference type="EC" id="1.14.99.60" evidence="9"/>
<dbReference type="STRING" id="45076.Lwor_1175"/>
<dbReference type="Gene3D" id="1.20.1260.10">
    <property type="match status" value="1"/>
</dbReference>
<comment type="caution">
    <text evidence="10">The sequence shown here is derived from an EMBL/GenBank/DDBJ whole genome shotgun (WGS) entry which is preliminary data.</text>
</comment>
<comment type="pathway">
    <text evidence="1 9">Cofactor biosynthesis; ubiquinone biosynthesis.</text>
</comment>
<dbReference type="CDD" id="cd01042">
    <property type="entry name" value="DMQH"/>
    <property type="match status" value="1"/>
</dbReference>
<evidence type="ECO:0000256" key="5">
    <source>
        <dbReference type="ARBA" id="ARBA00023002"/>
    </source>
</evidence>
<dbReference type="OrthoDB" id="5192789at2"/>
<comment type="subcellular location">
    <subcellularLocation>
        <location evidence="9">Cell membrane</location>
        <topology evidence="9">Peripheral membrane protein</topology>
    </subcellularLocation>
</comment>